<dbReference type="InterPro" id="IPR015190">
    <property type="entry name" value="Elong_fac_SelB-wing-hlx_typ-2"/>
</dbReference>
<evidence type="ECO:0000256" key="4">
    <source>
        <dbReference type="ARBA" id="ARBA00022741"/>
    </source>
</evidence>
<dbReference type="PANTHER" id="PTHR43721">
    <property type="entry name" value="ELONGATION FACTOR TU-RELATED"/>
    <property type="match status" value="1"/>
</dbReference>
<dbReference type="RefSeq" id="WP_270897448.1">
    <property type="nucleotide sequence ID" value="NZ_JBHSPF010000018.1"/>
</dbReference>
<keyword evidence="5" id="KW-0648">Protein biosynthesis</keyword>
<dbReference type="InterPro" id="IPR009001">
    <property type="entry name" value="Transl_elong_EF1A/Init_IF2_C"/>
</dbReference>
<dbReference type="CDD" id="cd03696">
    <property type="entry name" value="SelB_II"/>
    <property type="match status" value="1"/>
</dbReference>
<evidence type="ECO:0000256" key="2">
    <source>
        <dbReference type="ARBA" id="ARBA00015953"/>
    </source>
</evidence>
<keyword evidence="3" id="KW-0963">Cytoplasm</keyword>
<evidence type="ECO:0000256" key="7">
    <source>
        <dbReference type="ARBA" id="ARBA00025526"/>
    </source>
</evidence>
<dbReference type="PANTHER" id="PTHR43721:SF11">
    <property type="entry name" value="SELENOCYSTEINE-SPECIFIC ELONGATION FACTOR"/>
    <property type="match status" value="1"/>
</dbReference>
<dbReference type="EMBL" id="JBHSPF010000018">
    <property type="protein sequence ID" value="MFC5628178.1"/>
    <property type="molecule type" value="Genomic_DNA"/>
</dbReference>
<protein>
    <recommendedName>
        <fullName evidence="2">Selenocysteine-specific elongation factor</fullName>
    </recommendedName>
    <alternativeName>
        <fullName evidence="8">SelB translation factor</fullName>
    </alternativeName>
</protein>
<dbReference type="Gene3D" id="2.40.30.10">
    <property type="entry name" value="Translation factors"/>
    <property type="match status" value="1"/>
</dbReference>
<dbReference type="InterPro" id="IPR015191">
    <property type="entry name" value="SelB_WHD4"/>
</dbReference>
<dbReference type="InterPro" id="IPR004161">
    <property type="entry name" value="EFTu-like_2"/>
</dbReference>
<dbReference type="PROSITE" id="PS51722">
    <property type="entry name" value="G_TR_2"/>
    <property type="match status" value="1"/>
</dbReference>
<dbReference type="InterPro" id="IPR000795">
    <property type="entry name" value="T_Tr_GTP-bd_dom"/>
</dbReference>
<evidence type="ECO:0000256" key="1">
    <source>
        <dbReference type="ARBA" id="ARBA00004496"/>
    </source>
</evidence>
<dbReference type="SUPFAM" id="SSF50447">
    <property type="entry name" value="Translation proteins"/>
    <property type="match status" value="1"/>
</dbReference>
<evidence type="ECO:0000256" key="6">
    <source>
        <dbReference type="ARBA" id="ARBA00023134"/>
    </source>
</evidence>
<dbReference type="InterPro" id="IPR005225">
    <property type="entry name" value="Small_GTP-bd"/>
</dbReference>
<dbReference type="CDD" id="cd15491">
    <property type="entry name" value="selB_III"/>
    <property type="match status" value="1"/>
</dbReference>
<dbReference type="CDD" id="cd04171">
    <property type="entry name" value="SelB"/>
    <property type="match status" value="1"/>
</dbReference>
<evidence type="ECO:0000256" key="3">
    <source>
        <dbReference type="ARBA" id="ARBA00022490"/>
    </source>
</evidence>
<dbReference type="Pfam" id="PF00009">
    <property type="entry name" value="GTP_EFTU"/>
    <property type="match status" value="1"/>
</dbReference>
<evidence type="ECO:0000259" key="9">
    <source>
        <dbReference type="PROSITE" id="PS51722"/>
    </source>
</evidence>
<feature type="domain" description="Tr-type G" evidence="9">
    <location>
        <begin position="2"/>
        <end position="173"/>
    </location>
</feature>
<dbReference type="NCBIfam" id="TIGR00231">
    <property type="entry name" value="small_GTP"/>
    <property type="match status" value="1"/>
</dbReference>
<dbReference type="Pfam" id="PF09106">
    <property type="entry name" value="WHD_2nd_SelB"/>
    <property type="match status" value="1"/>
</dbReference>
<reference evidence="11" key="1">
    <citation type="journal article" date="2019" name="Int. J. Syst. Evol. Microbiol.">
        <title>The Global Catalogue of Microorganisms (GCM) 10K type strain sequencing project: providing services to taxonomists for standard genome sequencing and annotation.</title>
        <authorList>
            <consortium name="The Broad Institute Genomics Platform"/>
            <consortium name="The Broad Institute Genome Sequencing Center for Infectious Disease"/>
            <person name="Wu L."/>
            <person name="Ma J."/>
        </authorList>
    </citation>
    <scope>NUCLEOTIDE SEQUENCE [LARGE SCALE GENOMIC DNA]</scope>
    <source>
        <strain evidence="11">CGMCC 1.15790</strain>
    </source>
</reference>
<name>A0ABW0U5F9_9BACI</name>
<dbReference type="InterPro" id="IPR036388">
    <property type="entry name" value="WH-like_DNA-bd_sf"/>
</dbReference>
<sequence length="630" mass="72204">MKKSYTVGMAGHIDHGKTALTKALTSVDTDRLKEEKERKITIEPGYAPLSLTEEMEVSIIDVPGHEKFIRQMIAGVAGIDAVILVVAADEGVMPQTKEHIDILTLLEVKAGFIVVTKSDLVDDDFLSLVSEDIEKEVKGTIFEGTPILFADSVTKRGIVDVKEQLIHMLHTVSERNIQGDFRLPIDHVFTVHGQGTVIRGTVFEGKVQVGETLFLLPINKKVTVRQLQKHGKRVPEGKAGERLALNISGINALDVKRGDVATTNHQLVTTHVINVVLYLAKEVRFNLEQRTAIKLHIGTAEVYGKIIFFDRNVLQVDIEKSYVLCQLRLDDPIVTKRGDRYILRRPSPVETIGGGWVIDPNGKKMRYGKETIAQLQKQFQGTPTELVEETLRRKKTLSKQSLMVETTLSQEEVNAVLKELEAKGLLLSFSTGQVALTETYQAFQQEIEERLKAFHQRYPLRLGENIEEVRKQVSIPTESAQLLLERLEKEKKIKRTKQFISLPSFQPSYPNGWEKRMEQAYDRWIKDGIQTKRWNAYGEEEGITKDIFEEWKYALLDREIAVKMDEHHLWPRKVLEEAKEKIKQQHPFEFTIQQAKEILGVSRKYLIPFLEWLDETDETKRKEDRRVWRT</sequence>
<organism evidence="10 11">
    <name type="scientific">Aliibacillus thermotolerans</name>
    <dbReference type="NCBI Taxonomy" id="1834418"/>
    <lineage>
        <taxon>Bacteria</taxon>
        <taxon>Bacillati</taxon>
        <taxon>Bacillota</taxon>
        <taxon>Bacilli</taxon>
        <taxon>Bacillales</taxon>
        <taxon>Bacillaceae</taxon>
        <taxon>Aliibacillus</taxon>
    </lineage>
</organism>
<comment type="function">
    <text evidence="7">Translation factor necessary for the incorporation of selenocysteine into proteins. It probably replaces EF-Tu for the insertion of selenocysteine directed by the UGA codon. SelB binds GTP and GDP.</text>
</comment>
<evidence type="ECO:0000256" key="8">
    <source>
        <dbReference type="ARBA" id="ARBA00031615"/>
    </source>
</evidence>
<dbReference type="PRINTS" id="PR00315">
    <property type="entry name" value="ELONGATNFCT"/>
</dbReference>
<dbReference type="Gene3D" id="1.10.10.10">
    <property type="entry name" value="Winged helix-like DNA-binding domain superfamily/Winged helix DNA-binding domain"/>
    <property type="match status" value="1"/>
</dbReference>
<dbReference type="GO" id="GO:0003746">
    <property type="term" value="F:translation elongation factor activity"/>
    <property type="evidence" value="ECO:0007669"/>
    <property type="project" value="UniProtKB-KW"/>
</dbReference>
<dbReference type="Gene3D" id="1.10.10.2770">
    <property type="match status" value="1"/>
</dbReference>
<dbReference type="Pfam" id="PF03144">
    <property type="entry name" value="GTP_EFTU_D2"/>
    <property type="match status" value="1"/>
</dbReference>
<keyword evidence="6" id="KW-0342">GTP-binding</keyword>
<evidence type="ECO:0000256" key="5">
    <source>
        <dbReference type="ARBA" id="ARBA00022917"/>
    </source>
</evidence>
<dbReference type="InterPro" id="IPR004535">
    <property type="entry name" value="Transl_elong_SelB"/>
</dbReference>
<dbReference type="Pfam" id="PF25461">
    <property type="entry name" value="Beta-barrel_SelB"/>
    <property type="match status" value="1"/>
</dbReference>
<dbReference type="InterPro" id="IPR009000">
    <property type="entry name" value="Transl_B-barrel_sf"/>
</dbReference>
<evidence type="ECO:0000313" key="11">
    <source>
        <dbReference type="Proteomes" id="UP001596143"/>
    </source>
</evidence>
<keyword evidence="4" id="KW-0547">Nucleotide-binding</keyword>
<proteinExistence type="predicted"/>
<comment type="caution">
    <text evidence="10">The sequence shown here is derived from an EMBL/GenBank/DDBJ whole genome shotgun (WGS) entry which is preliminary data.</text>
</comment>
<dbReference type="InterPro" id="IPR027417">
    <property type="entry name" value="P-loop_NTPase"/>
</dbReference>
<dbReference type="Pfam" id="PF09107">
    <property type="entry name" value="WHD_3rd_SelB"/>
    <property type="match status" value="1"/>
</dbReference>
<accession>A0ABW0U5F9</accession>
<dbReference type="InterPro" id="IPR050055">
    <property type="entry name" value="EF-Tu_GTPase"/>
</dbReference>
<evidence type="ECO:0000313" key="10">
    <source>
        <dbReference type="EMBL" id="MFC5628178.1"/>
    </source>
</evidence>
<dbReference type="Gene3D" id="3.40.50.300">
    <property type="entry name" value="P-loop containing nucleotide triphosphate hydrolases"/>
    <property type="match status" value="1"/>
</dbReference>
<keyword evidence="10" id="KW-0251">Elongation factor</keyword>
<dbReference type="InterPro" id="IPR057335">
    <property type="entry name" value="Beta-barrel_SelB"/>
</dbReference>
<keyword evidence="11" id="KW-1185">Reference proteome</keyword>
<dbReference type="Proteomes" id="UP001596143">
    <property type="component" value="Unassembled WGS sequence"/>
</dbReference>
<dbReference type="NCBIfam" id="TIGR00475">
    <property type="entry name" value="selB"/>
    <property type="match status" value="1"/>
</dbReference>
<dbReference type="SUPFAM" id="SSF46785">
    <property type="entry name" value="Winged helix' DNA-binding domain"/>
    <property type="match status" value="2"/>
</dbReference>
<comment type="subcellular location">
    <subcellularLocation>
        <location evidence="1">Cytoplasm</location>
    </subcellularLocation>
</comment>
<dbReference type="SUPFAM" id="SSF52540">
    <property type="entry name" value="P-loop containing nucleoside triphosphate hydrolases"/>
    <property type="match status" value="1"/>
</dbReference>
<dbReference type="SUPFAM" id="SSF50465">
    <property type="entry name" value="EF-Tu/eEF-1alpha/eIF2-gamma C-terminal domain"/>
    <property type="match status" value="1"/>
</dbReference>
<gene>
    <name evidence="10" type="primary">selB</name>
    <name evidence="10" type="ORF">ACFPTR_04620</name>
</gene>
<dbReference type="InterPro" id="IPR036390">
    <property type="entry name" value="WH_DNA-bd_sf"/>
</dbReference>